<dbReference type="InterPro" id="IPR005162">
    <property type="entry name" value="Retrotrans_gag_dom"/>
</dbReference>
<dbReference type="EnsemblPlants" id="AUR62037448-RA">
    <property type="protein sequence ID" value="AUR62037448-RA:cds"/>
    <property type="gene ID" value="AUR62037448"/>
</dbReference>
<keyword evidence="3" id="KW-1185">Reference proteome</keyword>
<feature type="domain" description="Retrotransposon gag" evidence="1">
    <location>
        <begin position="60"/>
        <end position="128"/>
    </location>
</feature>
<dbReference type="AlphaFoldDB" id="A0A803MYU5"/>
<reference evidence="2" key="1">
    <citation type="journal article" date="2017" name="Nature">
        <title>The genome of Chenopodium quinoa.</title>
        <authorList>
            <person name="Jarvis D.E."/>
            <person name="Ho Y.S."/>
            <person name="Lightfoot D.J."/>
            <person name="Schmoeckel S.M."/>
            <person name="Li B."/>
            <person name="Borm T.J.A."/>
            <person name="Ohyanagi H."/>
            <person name="Mineta K."/>
            <person name="Michell C.T."/>
            <person name="Saber N."/>
            <person name="Kharbatia N.M."/>
            <person name="Rupper R.R."/>
            <person name="Sharp A.R."/>
            <person name="Dally N."/>
            <person name="Boughton B.A."/>
            <person name="Woo Y.H."/>
            <person name="Gao G."/>
            <person name="Schijlen E.G.W.M."/>
            <person name="Guo X."/>
            <person name="Momin A.A."/>
            <person name="Negrao S."/>
            <person name="Al-Babili S."/>
            <person name="Gehring C."/>
            <person name="Roessner U."/>
            <person name="Jung C."/>
            <person name="Murphy K."/>
            <person name="Arold S.T."/>
            <person name="Gojobori T."/>
            <person name="van der Linden C.G."/>
            <person name="van Loo E.N."/>
            <person name="Jellen E.N."/>
            <person name="Maughan P.J."/>
            <person name="Tester M."/>
        </authorList>
    </citation>
    <scope>NUCLEOTIDE SEQUENCE [LARGE SCALE GENOMIC DNA]</scope>
    <source>
        <strain evidence="2">cv. PI 614886</strain>
    </source>
</reference>
<dbReference type="OMA" id="CEIPNDK"/>
<evidence type="ECO:0000259" key="1">
    <source>
        <dbReference type="Pfam" id="PF03732"/>
    </source>
</evidence>
<evidence type="ECO:0000313" key="3">
    <source>
        <dbReference type="Proteomes" id="UP000596660"/>
    </source>
</evidence>
<dbReference type="Proteomes" id="UP000596660">
    <property type="component" value="Unplaced"/>
</dbReference>
<evidence type="ECO:0000313" key="2">
    <source>
        <dbReference type="EnsemblPlants" id="AUR62037448-RA:cds"/>
    </source>
</evidence>
<accession>A0A803MYU5</accession>
<dbReference type="Pfam" id="PF03732">
    <property type="entry name" value="Retrotrans_gag"/>
    <property type="match status" value="1"/>
</dbReference>
<organism evidence="2 3">
    <name type="scientific">Chenopodium quinoa</name>
    <name type="common">Quinoa</name>
    <dbReference type="NCBI Taxonomy" id="63459"/>
    <lineage>
        <taxon>Eukaryota</taxon>
        <taxon>Viridiplantae</taxon>
        <taxon>Streptophyta</taxon>
        <taxon>Embryophyta</taxon>
        <taxon>Tracheophyta</taxon>
        <taxon>Spermatophyta</taxon>
        <taxon>Magnoliopsida</taxon>
        <taxon>eudicotyledons</taxon>
        <taxon>Gunneridae</taxon>
        <taxon>Pentapetalae</taxon>
        <taxon>Caryophyllales</taxon>
        <taxon>Chenopodiaceae</taxon>
        <taxon>Chenopodioideae</taxon>
        <taxon>Atripliceae</taxon>
        <taxon>Chenopodium</taxon>
    </lineage>
</organism>
<dbReference type="Gramene" id="AUR62037448-RA">
    <property type="protein sequence ID" value="AUR62037448-RA:cds"/>
    <property type="gene ID" value="AUR62037448"/>
</dbReference>
<protein>
    <recommendedName>
        <fullName evidence="1">Retrotransposon gag domain-containing protein</fullName>
    </recommendedName>
</protein>
<reference evidence="2" key="2">
    <citation type="submission" date="2021-03" db="UniProtKB">
        <authorList>
            <consortium name="EnsemblPlants"/>
        </authorList>
    </citation>
    <scope>IDENTIFICATION</scope>
</reference>
<proteinExistence type="predicted"/>
<name>A0A803MYU5_CHEQI</name>
<sequence length="151" mass="17942">MVVSQENRSFDDRFKLPKLGYSPKLDLPKFDGSNPRIWIKKCCKYFILCEIPNDKKVYLTSLNMVDKAKNWMSSYLANRFAVDWIDFIIGVTSIFKDDKGLNVVEEFIKLQQTSSIESYIDEFENLRSIMLQNAFMLLEKYLLEFHWRIET</sequence>